<evidence type="ECO:0000313" key="3">
    <source>
        <dbReference type="Proteomes" id="UP001066276"/>
    </source>
</evidence>
<evidence type="ECO:0000256" key="1">
    <source>
        <dbReference type="SAM" id="MobiDB-lite"/>
    </source>
</evidence>
<organism evidence="2 3">
    <name type="scientific">Pleurodeles waltl</name>
    <name type="common">Iberian ribbed newt</name>
    <dbReference type="NCBI Taxonomy" id="8319"/>
    <lineage>
        <taxon>Eukaryota</taxon>
        <taxon>Metazoa</taxon>
        <taxon>Chordata</taxon>
        <taxon>Craniata</taxon>
        <taxon>Vertebrata</taxon>
        <taxon>Euteleostomi</taxon>
        <taxon>Amphibia</taxon>
        <taxon>Batrachia</taxon>
        <taxon>Caudata</taxon>
        <taxon>Salamandroidea</taxon>
        <taxon>Salamandridae</taxon>
        <taxon>Pleurodelinae</taxon>
        <taxon>Pleurodeles</taxon>
    </lineage>
</organism>
<keyword evidence="3" id="KW-1185">Reference proteome</keyword>
<dbReference type="Proteomes" id="UP001066276">
    <property type="component" value="Chromosome 1_2"/>
</dbReference>
<comment type="caution">
    <text evidence="2">The sequence shown here is derived from an EMBL/GenBank/DDBJ whole genome shotgun (WGS) entry which is preliminary data.</text>
</comment>
<feature type="region of interest" description="Disordered" evidence="1">
    <location>
        <begin position="55"/>
        <end position="75"/>
    </location>
</feature>
<protein>
    <submittedName>
        <fullName evidence="2">Uncharacterized protein</fullName>
    </submittedName>
</protein>
<dbReference type="EMBL" id="JANPWB010000002">
    <property type="protein sequence ID" value="KAJ1212250.1"/>
    <property type="molecule type" value="Genomic_DNA"/>
</dbReference>
<evidence type="ECO:0000313" key="2">
    <source>
        <dbReference type="EMBL" id="KAJ1212250.1"/>
    </source>
</evidence>
<name>A0AAV7WJ03_PLEWA</name>
<dbReference type="AlphaFoldDB" id="A0AAV7WJ03"/>
<accession>A0AAV7WJ03</accession>
<sequence>MRTALMRCPRVGRKAQRESSREYLSVLSSHEYNAVRALEAAVTACACFMGLQRRERAHSGGPATYQKKLSGRSLP</sequence>
<gene>
    <name evidence="2" type="ORF">NDU88_007557</name>
</gene>
<reference evidence="2" key="1">
    <citation type="journal article" date="2022" name="bioRxiv">
        <title>Sequencing and chromosome-scale assembly of the giantPleurodeles waltlgenome.</title>
        <authorList>
            <person name="Brown T."/>
            <person name="Elewa A."/>
            <person name="Iarovenko S."/>
            <person name="Subramanian E."/>
            <person name="Araus A.J."/>
            <person name="Petzold A."/>
            <person name="Susuki M."/>
            <person name="Suzuki K.-i.T."/>
            <person name="Hayashi T."/>
            <person name="Toyoda A."/>
            <person name="Oliveira C."/>
            <person name="Osipova E."/>
            <person name="Leigh N.D."/>
            <person name="Simon A."/>
            <person name="Yun M.H."/>
        </authorList>
    </citation>
    <scope>NUCLEOTIDE SEQUENCE</scope>
    <source>
        <strain evidence="2">20211129_DDA</strain>
        <tissue evidence="2">Liver</tissue>
    </source>
</reference>
<proteinExistence type="predicted"/>